<reference evidence="2 3" key="1">
    <citation type="submission" date="2020-08" db="EMBL/GenBank/DDBJ databases">
        <title>Genomic Encyclopedia of Type Strains, Phase IV (KMG-IV): sequencing the most valuable type-strain genomes for metagenomic binning, comparative biology and taxonomic classification.</title>
        <authorList>
            <person name="Goeker M."/>
        </authorList>
    </citation>
    <scope>NUCLEOTIDE SEQUENCE [LARGE SCALE GENOMIC DNA]</scope>
    <source>
        <strain evidence="2 3">DSM 11805</strain>
    </source>
</reference>
<dbReference type="Pfam" id="PF06889">
    <property type="entry name" value="DUF1266"/>
    <property type="match status" value="1"/>
</dbReference>
<dbReference type="EMBL" id="JACHON010000001">
    <property type="protein sequence ID" value="MBB6511925.1"/>
    <property type="molecule type" value="Genomic_DNA"/>
</dbReference>
<sequence length="201" mass="23962">MKNLFATAILSFNYEGDMFTFASHKKKHLSKRLCKEIVEGSNIRDKETFLSISNWFLEEGPRYSYNKELNKFKIMSPNALESFLIKHEQSEKYEFYKHVIQNIHRIPPGSILAFDMANLFLFIYASRRLNIIGQKEEEIVTNQAIELLQLHYSDWTEFIYGVSLAKRNISLDLNNSYVWDNKLYLRHWVYSKISPFNKIKW</sequence>
<keyword evidence="3" id="KW-1185">Reference proteome</keyword>
<accession>A0A841RL58</accession>
<evidence type="ECO:0000313" key="2">
    <source>
        <dbReference type="EMBL" id="MBB6511925.1"/>
    </source>
</evidence>
<dbReference type="Proteomes" id="UP000572212">
    <property type="component" value="Unassembled WGS sequence"/>
</dbReference>
<protein>
    <recommendedName>
        <fullName evidence="1">DUF1266 domain-containing protein</fullName>
    </recommendedName>
</protein>
<dbReference type="InterPro" id="IPR009677">
    <property type="entry name" value="DUF1266"/>
</dbReference>
<dbReference type="AlphaFoldDB" id="A0A841RL58"/>
<evidence type="ECO:0000259" key="1">
    <source>
        <dbReference type="Pfam" id="PF06889"/>
    </source>
</evidence>
<comment type="caution">
    <text evidence="2">The sequence shown here is derived from an EMBL/GenBank/DDBJ whole genome shotgun (WGS) entry which is preliminary data.</text>
</comment>
<proteinExistence type="predicted"/>
<name>A0A841RL58_9BACI</name>
<evidence type="ECO:0000313" key="3">
    <source>
        <dbReference type="Proteomes" id="UP000572212"/>
    </source>
</evidence>
<organism evidence="2 3">
    <name type="scientific">Gracilibacillus halotolerans</name>
    <dbReference type="NCBI Taxonomy" id="74386"/>
    <lineage>
        <taxon>Bacteria</taxon>
        <taxon>Bacillati</taxon>
        <taxon>Bacillota</taxon>
        <taxon>Bacilli</taxon>
        <taxon>Bacillales</taxon>
        <taxon>Bacillaceae</taxon>
        <taxon>Gracilibacillus</taxon>
    </lineage>
</organism>
<gene>
    <name evidence="2" type="ORF">GGQ92_000692</name>
</gene>
<dbReference type="RefSeq" id="WP_184244581.1">
    <property type="nucleotide sequence ID" value="NZ_BAAACU010000022.1"/>
</dbReference>
<feature type="domain" description="DUF1266" evidence="1">
    <location>
        <begin position="43"/>
        <end position="201"/>
    </location>
</feature>